<comment type="caution">
    <text evidence="4">The sequence shown here is derived from an EMBL/GenBank/DDBJ whole genome shotgun (WGS) entry which is preliminary data.</text>
</comment>
<keyword evidence="5" id="KW-1185">Reference proteome</keyword>
<dbReference type="RefSeq" id="WP_006311034.1">
    <property type="nucleotide sequence ID" value="NZ_ARZA01000105.1"/>
</dbReference>
<dbReference type="AlphaFoldDB" id="R1CF60"/>
<evidence type="ECO:0000313" key="5">
    <source>
        <dbReference type="Proteomes" id="UP000013378"/>
    </source>
</evidence>
<feature type="signal peptide" evidence="2">
    <location>
        <begin position="1"/>
        <end position="20"/>
    </location>
</feature>
<feature type="chain" id="PRO_5039262923" description="GerMN domain-containing protein" evidence="2">
    <location>
        <begin position="21"/>
        <end position="196"/>
    </location>
</feature>
<organism evidence="4 5">
    <name type="scientific">Caldisalinibacter kiritimatiensis</name>
    <dbReference type="NCBI Taxonomy" id="1304284"/>
    <lineage>
        <taxon>Bacteria</taxon>
        <taxon>Bacillati</taxon>
        <taxon>Bacillota</taxon>
        <taxon>Tissierellia</taxon>
        <taxon>Tissierellales</taxon>
        <taxon>Thermohalobacteraceae</taxon>
        <taxon>Caldisalinibacter</taxon>
    </lineage>
</organism>
<dbReference type="STRING" id="1304284.L21TH_1038"/>
<evidence type="ECO:0000313" key="4">
    <source>
        <dbReference type="EMBL" id="EOD00930.1"/>
    </source>
</evidence>
<proteinExistence type="predicted"/>
<name>R1CF60_9FIRM</name>
<dbReference type="eggNOG" id="COG5401">
    <property type="taxonomic scope" value="Bacteria"/>
</dbReference>
<sequence>MRKFLSLILVLVLVSALAIGCSKNNEEVNDTTESEESKEEQNISENNTEDEKIEEIQYSIYLRHDQVPVMESEARTIKENDPRLENMSIEEIALKDLISFNEIESLESPVPKGTKVLDVSKEGSTVIVNLSKEFIENLNDNTTDTNIAVASIVNTVTFFKGNDKVKIMVEGKEIEELNDVKMNREFEFTDKFFSGK</sequence>
<dbReference type="EMBL" id="ARZA01000105">
    <property type="protein sequence ID" value="EOD00930.1"/>
    <property type="molecule type" value="Genomic_DNA"/>
</dbReference>
<feature type="domain" description="GerMN" evidence="3">
    <location>
        <begin position="90"/>
        <end position="178"/>
    </location>
</feature>
<evidence type="ECO:0000256" key="1">
    <source>
        <dbReference type="SAM" id="MobiDB-lite"/>
    </source>
</evidence>
<accession>R1CF60</accession>
<evidence type="ECO:0000256" key="2">
    <source>
        <dbReference type="SAM" id="SignalP"/>
    </source>
</evidence>
<evidence type="ECO:0000259" key="3">
    <source>
        <dbReference type="SMART" id="SM00909"/>
    </source>
</evidence>
<dbReference type="SMART" id="SM00909">
    <property type="entry name" value="Germane"/>
    <property type="match status" value="1"/>
</dbReference>
<reference evidence="4 5" key="1">
    <citation type="journal article" date="2015" name="Geomicrobiol. J.">
        <title>Caldisalinibacter kiritimatiensis gen. nov., sp. nov., a moderately thermohalophilic thiosulfate-reducing bacterium from a hypersaline microbial mat.</title>
        <authorList>
            <person name="Ben Hania W."/>
            <person name="Joseph M."/>
            <person name="Fiebig A."/>
            <person name="Bunk B."/>
            <person name="Klenk H.-P."/>
            <person name="Fardeau M.-L."/>
            <person name="Spring S."/>
        </authorList>
    </citation>
    <scope>NUCLEOTIDE SEQUENCE [LARGE SCALE GENOMIC DNA]</scope>
    <source>
        <strain evidence="4 5">L21-TH-D2</strain>
    </source>
</reference>
<dbReference type="Proteomes" id="UP000013378">
    <property type="component" value="Unassembled WGS sequence"/>
</dbReference>
<keyword evidence="2" id="KW-0732">Signal</keyword>
<feature type="compositionally biased region" description="Acidic residues" evidence="1">
    <location>
        <begin position="27"/>
        <end position="38"/>
    </location>
</feature>
<dbReference type="PROSITE" id="PS51257">
    <property type="entry name" value="PROKAR_LIPOPROTEIN"/>
    <property type="match status" value="1"/>
</dbReference>
<gene>
    <name evidence="4" type="ORF">L21TH_1038</name>
</gene>
<dbReference type="InterPro" id="IPR019606">
    <property type="entry name" value="GerMN"/>
</dbReference>
<feature type="region of interest" description="Disordered" evidence="1">
    <location>
        <begin position="25"/>
        <end position="50"/>
    </location>
</feature>
<dbReference type="Pfam" id="PF10646">
    <property type="entry name" value="Germane"/>
    <property type="match status" value="1"/>
</dbReference>
<dbReference type="OrthoDB" id="1955078at2"/>
<protein>
    <recommendedName>
        <fullName evidence="3">GerMN domain-containing protein</fullName>
    </recommendedName>
</protein>